<comment type="caution">
    <text evidence="1">The sequence shown here is derived from an EMBL/GenBank/DDBJ whole genome shotgun (WGS) entry which is preliminary data.</text>
</comment>
<evidence type="ECO:0000313" key="2">
    <source>
        <dbReference type="Proteomes" id="UP001190700"/>
    </source>
</evidence>
<organism evidence="1 2">
    <name type="scientific">Cymbomonas tetramitiformis</name>
    <dbReference type="NCBI Taxonomy" id="36881"/>
    <lineage>
        <taxon>Eukaryota</taxon>
        <taxon>Viridiplantae</taxon>
        <taxon>Chlorophyta</taxon>
        <taxon>Pyramimonadophyceae</taxon>
        <taxon>Pyramimonadales</taxon>
        <taxon>Pyramimonadaceae</taxon>
        <taxon>Cymbomonas</taxon>
    </lineage>
</organism>
<sequence length="237" mass="24878">AEITDCGDSISRGTYEKFSIQSATAKYVALLRGEGGGREALTVDLHHSQKGVNRTCSNVETAMAGVITTDCYNVGDMTCMGKYMRDSTVARKAFTNYQPPDTCGTYSWQRGSALLDGAGLLDTSLLESPRQRGSALLDGAGLLDTSLLESPRQRGSALLDGAGLLDTSLLESLASVAVPCWMVRGSWIPVSGESSPACSALLDGAGLLDTNLLESPRQRGSALLDSAGLLDTARHVA</sequence>
<dbReference type="Proteomes" id="UP001190700">
    <property type="component" value="Unassembled WGS sequence"/>
</dbReference>
<proteinExistence type="predicted"/>
<protein>
    <submittedName>
        <fullName evidence="1">Uncharacterized protein</fullName>
    </submittedName>
</protein>
<gene>
    <name evidence="1" type="ORF">CYMTET_14212</name>
</gene>
<name>A0AAE0LAL5_9CHLO</name>
<accession>A0AAE0LAL5</accession>
<dbReference type="EMBL" id="LGRX02005889">
    <property type="protein sequence ID" value="KAK3277805.1"/>
    <property type="molecule type" value="Genomic_DNA"/>
</dbReference>
<evidence type="ECO:0000313" key="1">
    <source>
        <dbReference type="EMBL" id="KAK3277805.1"/>
    </source>
</evidence>
<dbReference type="AlphaFoldDB" id="A0AAE0LAL5"/>
<feature type="non-terminal residue" evidence="1">
    <location>
        <position position="1"/>
    </location>
</feature>
<keyword evidence="2" id="KW-1185">Reference proteome</keyword>
<reference evidence="1 2" key="1">
    <citation type="journal article" date="2015" name="Genome Biol. Evol.">
        <title>Comparative Genomics of a Bacterivorous Green Alga Reveals Evolutionary Causalities and Consequences of Phago-Mixotrophic Mode of Nutrition.</title>
        <authorList>
            <person name="Burns J.A."/>
            <person name="Paasch A."/>
            <person name="Narechania A."/>
            <person name="Kim E."/>
        </authorList>
    </citation>
    <scope>NUCLEOTIDE SEQUENCE [LARGE SCALE GENOMIC DNA]</scope>
    <source>
        <strain evidence="1 2">PLY_AMNH</strain>
    </source>
</reference>